<accession>A0A3B6XE08</accession>
<gene>
    <name evidence="1" type="ORF">DFS55_15760</name>
</gene>
<dbReference type="AlphaFoldDB" id="A0A3B6XE08"/>
<evidence type="ECO:0000313" key="1">
    <source>
        <dbReference type="EMBL" id="AXO25674.1"/>
    </source>
</evidence>
<organism evidence="1 2">
    <name type="scientific">Mycobacterium avium subsp. hominissuis</name>
    <dbReference type="NCBI Taxonomy" id="439334"/>
    <lineage>
        <taxon>Bacteria</taxon>
        <taxon>Bacillati</taxon>
        <taxon>Actinomycetota</taxon>
        <taxon>Actinomycetes</taxon>
        <taxon>Mycobacteriales</taxon>
        <taxon>Mycobacteriaceae</taxon>
        <taxon>Mycobacterium</taxon>
        <taxon>Mycobacterium avium complex (MAC)</taxon>
    </lineage>
</organism>
<dbReference type="Pfam" id="PF26327">
    <property type="entry name" value="LpqS"/>
    <property type="match status" value="1"/>
</dbReference>
<sequence length="60" mass="6186">MPPRWTSSSVAGAVVAALVALVGWLVVPVLAATRGPPCPARAVIPPTGRTILTQICIARR</sequence>
<dbReference type="Proteomes" id="UP000259236">
    <property type="component" value="Chromosome"/>
</dbReference>
<name>A0A3B6XE08_MYCAV</name>
<dbReference type="EMBL" id="CP029332">
    <property type="protein sequence ID" value="AXO25674.1"/>
    <property type="molecule type" value="Genomic_DNA"/>
</dbReference>
<evidence type="ECO:0000313" key="2">
    <source>
        <dbReference type="Proteomes" id="UP000259236"/>
    </source>
</evidence>
<reference evidence="1 2" key="1">
    <citation type="submission" date="2018-05" db="EMBL/GenBank/DDBJ databases">
        <title>Sequencing and annotation of Mycobacterium avium strain 109 (MAC109).</title>
        <authorList>
            <person name="Matern W.M."/>
            <person name="Bader J.S."/>
            <person name="Karakousis P.C."/>
        </authorList>
    </citation>
    <scope>NUCLEOTIDE SEQUENCE [LARGE SCALE GENOMIC DNA]</scope>
    <source>
        <strain evidence="1 2">MAC109</strain>
    </source>
</reference>
<protein>
    <submittedName>
        <fullName evidence="1">Uncharacterized protein</fullName>
    </submittedName>
</protein>
<dbReference type="InterPro" id="IPR058714">
    <property type="entry name" value="LpqS"/>
</dbReference>
<proteinExistence type="predicted"/>